<accession>A0ACC0IZ86</accession>
<comment type="caution">
    <text evidence="1">The sequence shown here is derived from an EMBL/GenBank/DDBJ whole genome shotgun (WGS) entry which is preliminary data.</text>
</comment>
<name>A0ACC0IZ86_9ERIC</name>
<evidence type="ECO:0000313" key="1">
    <source>
        <dbReference type="EMBL" id="KAI8030312.1"/>
    </source>
</evidence>
<reference evidence="1 2" key="1">
    <citation type="journal article" date="2022" name="Plant J.">
        <title>Chromosome-level genome of Camellia lanceoleosa provides a valuable resource for understanding genome evolution and self-incompatibility.</title>
        <authorList>
            <person name="Gong W."/>
            <person name="Xiao S."/>
            <person name="Wang L."/>
            <person name="Liao Z."/>
            <person name="Chang Y."/>
            <person name="Mo W."/>
            <person name="Hu G."/>
            <person name="Li W."/>
            <person name="Zhao G."/>
            <person name="Zhu H."/>
            <person name="Hu X."/>
            <person name="Ji K."/>
            <person name="Xiang X."/>
            <person name="Song Q."/>
            <person name="Yuan D."/>
            <person name="Jin S."/>
            <person name="Zhang L."/>
        </authorList>
    </citation>
    <scope>NUCLEOTIDE SEQUENCE [LARGE SCALE GENOMIC DNA]</scope>
    <source>
        <strain evidence="1">SQ_2022a</strain>
    </source>
</reference>
<sequence length="820" mass="91825">MEKIYHRKRSVHAIHNTEIMYLKRQEQGVDGAQTPPLARHVLPTSDCTIPSHSNIETQEQIEVGSVYEIDHTKLPPRTPVQLKSIRVVMVSEKTELNVSVRFPSIESLQRYFSNRTREMYPELDERFVMGTTLAEKVLFRKIPSQEFAEKKQSNEFWLEICNSVSGFGDVISRKSGTCVSELKCNGMIRWGVRRQVRFIGKHRENPQSSSSIVRGAKEGKAEANEEEEEEEAEVEEEEEDDKEAVTEETNEIGKRKRSSRLVRNAKKVKREKRRQINKPKTKNSCKQIAILKNPQDRWSAERYKLAEGNLLEVMKSKGAVFGSPILRPELRAEARKRIGDTGLLDHLLKHMAGKVAPGGSDRFRRRHNAEGAMEYWLESADLVDIRREAGVQDPYWTPPPGWKQGDCPTQDPICAMELKQLKKETTKLERDMEEMVSKKQMDEELAKLRREMLELLSKKQNEESQAIVVSNASATNQKLDLDTFLLVPFKSDLDSSFITLEKYKEQLMVISEYVSRIEEEIKKLKSKVEEEETKLDSSALMVATECCTEKEKKKVGENGKQQEVGTEGADNQSKTNTAAERTAAEQKAAKIQRLKSGFRICKPQGTFLWPNMVSNNNKNSNANTSMLSSSQVVVQVEDLLVVPTPPSVSSSTASAPPQLPFHRHHHHHHHHHPSSPVKPLAERRAVTVTVSAIGNPNVSTTTTTTTTTSTSTNKTSSTLLNLNDFPTTNPGDGFCGTPSTRQTVNNITLTPSKVEGEMGRPWEVVGGKSSGKRTESNQQQQEEGGSSSTSAASTTCLPKGVGTWLALATPTPALDDSTRG</sequence>
<organism evidence="1 2">
    <name type="scientific">Camellia lanceoleosa</name>
    <dbReference type="NCBI Taxonomy" id="1840588"/>
    <lineage>
        <taxon>Eukaryota</taxon>
        <taxon>Viridiplantae</taxon>
        <taxon>Streptophyta</taxon>
        <taxon>Embryophyta</taxon>
        <taxon>Tracheophyta</taxon>
        <taxon>Spermatophyta</taxon>
        <taxon>Magnoliopsida</taxon>
        <taxon>eudicotyledons</taxon>
        <taxon>Gunneridae</taxon>
        <taxon>Pentapetalae</taxon>
        <taxon>asterids</taxon>
        <taxon>Ericales</taxon>
        <taxon>Theaceae</taxon>
        <taxon>Camellia</taxon>
    </lineage>
</organism>
<keyword evidence="2" id="KW-1185">Reference proteome</keyword>
<gene>
    <name evidence="1" type="ORF">LOK49_LG01G01253</name>
</gene>
<proteinExistence type="predicted"/>
<dbReference type="Proteomes" id="UP001060215">
    <property type="component" value="Chromosome 1"/>
</dbReference>
<dbReference type="EMBL" id="CM045758">
    <property type="protein sequence ID" value="KAI8030312.1"/>
    <property type="molecule type" value="Genomic_DNA"/>
</dbReference>
<protein>
    <submittedName>
        <fullName evidence="1">Protein DYAD</fullName>
    </submittedName>
</protein>
<evidence type="ECO:0000313" key="2">
    <source>
        <dbReference type="Proteomes" id="UP001060215"/>
    </source>
</evidence>